<protein>
    <submittedName>
        <fullName evidence="1">Uncharacterized protein</fullName>
    </submittedName>
</protein>
<sequence>MYCKTLNLFNEISKLGSTPALPFPPKVRRADDNPRHSYLLALLGFFKDQIIGRWLFPKSNRFHSQRDRARIRCLWTHIFIADHHLLPPYNYGATTMRWRNSVFICWHCLMFTWFHSLRRDVPRT</sequence>
<proteinExistence type="predicted"/>
<gene>
    <name evidence="1" type="ORF">L6452_35076</name>
</gene>
<organism evidence="1 2">
    <name type="scientific">Arctium lappa</name>
    <name type="common">Greater burdock</name>
    <name type="synonym">Lappa major</name>
    <dbReference type="NCBI Taxonomy" id="4217"/>
    <lineage>
        <taxon>Eukaryota</taxon>
        <taxon>Viridiplantae</taxon>
        <taxon>Streptophyta</taxon>
        <taxon>Embryophyta</taxon>
        <taxon>Tracheophyta</taxon>
        <taxon>Spermatophyta</taxon>
        <taxon>Magnoliopsida</taxon>
        <taxon>eudicotyledons</taxon>
        <taxon>Gunneridae</taxon>
        <taxon>Pentapetalae</taxon>
        <taxon>asterids</taxon>
        <taxon>campanulids</taxon>
        <taxon>Asterales</taxon>
        <taxon>Asteraceae</taxon>
        <taxon>Carduoideae</taxon>
        <taxon>Cardueae</taxon>
        <taxon>Arctiinae</taxon>
        <taxon>Arctium</taxon>
    </lineage>
</organism>
<keyword evidence="2" id="KW-1185">Reference proteome</keyword>
<dbReference type="EMBL" id="CM042058">
    <property type="protein sequence ID" value="KAI3685817.1"/>
    <property type="molecule type" value="Genomic_DNA"/>
</dbReference>
<comment type="caution">
    <text evidence="1">The sequence shown here is derived from an EMBL/GenBank/DDBJ whole genome shotgun (WGS) entry which is preliminary data.</text>
</comment>
<dbReference type="Proteomes" id="UP001055879">
    <property type="component" value="Linkage Group LG12"/>
</dbReference>
<reference evidence="2" key="1">
    <citation type="journal article" date="2022" name="Mol. Ecol. Resour.">
        <title>The genomes of chicory, endive, great burdock and yacon provide insights into Asteraceae palaeo-polyploidization history and plant inulin production.</title>
        <authorList>
            <person name="Fan W."/>
            <person name="Wang S."/>
            <person name="Wang H."/>
            <person name="Wang A."/>
            <person name="Jiang F."/>
            <person name="Liu H."/>
            <person name="Zhao H."/>
            <person name="Xu D."/>
            <person name="Zhang Y."/>
        </authorList>
    </citation>
    <scope>NUCLEOTIDE SEQUENCE [LARGE SCALE GENOMIC DNA]</scope>
    <source>
        <strain evidence="2">cv. Niubang</strain>
    </source>
</reference>
<name>A0ACB8YJX5_ARCLA</name>
<evidence type="ECO:0000313" key="2">
    <source>
        <dbReference type="Proteomes" id="UP001055879"/>
    </source>
</evidence>
<reference evidence="1 2" key="2">
    <citation type="journal article" date="2022" name="Mol. Ecol. Resour.">
        <title>The genomes of chicory, endive, great burdock and yacon provide insights into Asteraceae paleo-polyploidization history and plant inulin production.</title>
        <authorList>
            <person name="Fan W."/>
            <person name="Wang S."/>
            <person name="Wang H."/>
            <person name="Wang A."/>
            <person name="Jiang F."/>
            <person name="Liu H."/>
            <person name="Zhao H."/>
            <person name="Xu D."/>
            <person name="Zhang Y."/>
        </authorList>
    </citation>
    <scope>NUCLEOTIDE SEQUENCE [LARGE SCALE GENOMIC DNA]</scope>
    <source>
        <strain evidence="2">cv. Niubang</strain>
    </source>
</reference>
<accession>A0ACB8YJX5</accession>
<evidence type="ECO:0000313" key="1">
    <source>
        <dbReference type="EMBL" id="KAI3685817.1"/>
    </source>
</evidence>